<dbReference type="InterPro" id="IPR029058">
    <property type="entry name" value="AB_hydrolase_fold"/>
</dbReference>
<feature type="chain" id="PRO_5040498747" evidence="6">
    <location>
        <begin position="25"/>
        <end position="536"/>
    </location>
</feature>
<name>A0A9P5XB16_9AGAR</name>
<accession>A0A9P5XB16</accession>
<dbReference type="PANTHER" id="PTHR11802">
    <property type="entry name" value="SERINE PROTEASE FAMILY S10 SERINE CARBOXYPEPTIDASE"/>
    <property type="match status" value="1"/>
</dbReference>
<evidence type="ECO:0000313" key="7">
    <source>
        <dbReference type="EMBL" id="KAF9446561.1"/>
    </source>
</evidence>
<dbReference type="PANTHER" id="PTHR11802:SF64">
    <property type="entry name" value="CARBOXYPEPTIDASE"/>
    <property type="match status" value="1"/>
</dbReference>
<keyword evidence="6" id="KW-0732">Signal</keyword>
<keyword evidence="2" id="KW-0121">Carboxypeptidase</keyword>
<evidence type="ECO:0000256" key="1">
    <source>
        <dbReference type="ARBA" id="ARBA00009431"/>
    </source>
</evidence>
<protein>
    <submittedName>
        <fullName evidence="7">Alpha/beta-hydrolase</fullName>
    </submittedName>
</protein>
<dbReference type="SUPFAM" id="SSF53474">
    <property type="entry name" value="alpha/beta-Hydrolases"/>
    <property type="match status" value="1"/>
</dbReference>
<dbReference type="GO" id="GO:0000324">
    <property type="term" value="C:fungal-type vacuole"/>
    <property type="evidence" value="ECO:0007669"/>
    <property type="project" value="TreeGrafter"/>
</dbReference>
<keyword evidence="3" id="KW-0645">Protease</keyword>
<dbReference type="EMBL" id="MU151239">
    <property type="protein sequence ID" value="KAF9446561.1"/>
    <property type="molecule type" value="Genomic_DNA"/>
</dbReference>
<dbReference type="PRINTS" id="PR00724">
    <property type="entry name" value="CRBOXYPTASEC"/>
</dbReference>
<gene>
    <name evidence="7" type="ORF">P691DRAFT_708331</name>
</gene>
<evidence type="ECO:0000313" key="8">
    <source>
        <dbReference type="Proteomes" id="UP000807342"/>
    </source>
</evidence>
<evidence type="ECO:0000256" key="5">
    <source>
        <dbReference type="ARBA" id="ARBA00023180"/>
    </source>
</evidence>
<feature type="signal peptide" evidence="6">
    <location>
        <begin position="1"/>
        <end position="24"/>
    </location>
</feature>
<dbReference type="InterPro" id="IPR001563">
    <property type="entry name" value="Peptidase_S10"/>
</dbReference>
<dbReference type="Gene3D" id="1.10.287.410">
    <property type="match status" value="1"/>
</dbReference>
<dbReference type="Proteomes" id="UP000807342">
    <property type="component" value="Unassembled WGS sequence"/>
</dbReference>
<organism evidence="7 8">
    <name type="scientific">Macrolepiota fuliginosa MF-IS2</name>
    <dbReference type="NCBI Taxonomy" id="1400762"/>
    <lineage>
        <taxon>Eukaryota</taxon>
        <taxon>Fungi</taxon>
        <taxon>Dikarya</taxon>
        <taxon>Basidiomycota</taxon>
        <taxon>Agaricomycotina</taxon>
        <taxon>Agaricomycetes</taxon>
        <taxon>Agaricomycetidae</taxon>
        <taxon>Agaricales</taxon>
        <taxon>Agaricineae</taxon>
        <taxon>Agaricaceae</taxon>
        <taxon>Macrolepiota</taxon>
    </lineage>
</organism>
<dbReference type="Gene3D" id="3.40.50.1820">
    <property type="entry name" value="alpha/beta hydrolase"/>
    <property type="match status" value="1"/>
</dbReference>
<evidence type="ECO:0000256" key="2">
    <source>
        <dbReference type="ARBA" id="ARBA00022645"/>
    </source>
</evidence>
<dbReference type="AlphaFoldDB" id="A0A9P5XB16"/>
<evidence type="ECO:0000256" key="3">
    <source>
        <dbReference type="ARBA" id="ARBA00022670"/>
    </source>
</evidence>
<proteinExistence type="inferred from homology"/>
<evidence type="ECO:0000256" key="6">
    <source>
        <dbReference type="SAM" id="SignalP"/>
    </source>
</evidence>
<keyword evidence="5" id="KW-0325">Glycoprotein</keyword>
<dbReference type="OrthoDB" id="443318at2759"/>
<keyword evidence="8" id="KW-1185">Reference proteome</keyword>
<dbReference type="GO" id="GO:0006508">
    <property type="term" value="P:proteolysis"/>
    <property type="evidence" value="ECO:0007669"/>
    <property type="project" value="UniProtKB-KW"/>
</dbReference>
<evidence type="ECO:0000256" key="4">
    <source>
        <dbReference type="ARBA" id="ARBA00022801"/>
    </source>
</evidence>
<sequence>MHRHSFVLRILFAFILLHAGLVWAQSLSDPDDDTVPLAAASPATAASPTTSAIMGPPTGIANMTIDGNLTYVRDSGICETTPGVHQVSGYINVSKDTYLWFWFFAARTNPDTAPLTLWMNGGPGCSAMLGLFQENGPCLVNPDGLTTAFNPYSWNNVTNMLYIDQPVGTGFSYGTDTRNTIQGSAEQMWTTFQMLFGSQEFSRFRDRRLILGTESFGARLGPAFINYFNSQNERIDRGEIGGYKVAFTSLLINDGKHDLITQMGSLIGFTANAPGYGRLQNETVVHKMQHSFEKPGGCRDSLQKCAVADNSPAGNRVCYNAYVFCSRHVLSPAVGSRSDTDLSRSNTDPPFPPPYYLQYIRSPVVAAKIGATSKYDQCSTSVKSGFIASGDSSRSGLGDLAQIADARYPVLIWAGDYDIKCNWLGVHDSMVAMSWYGNQTLKSTSYSTITIGNETVAEAKVVNNFSFLRVYRAGHALPGYQMKAAQAIFQEFVQKENVFDMIDKTPRVASKADTNRVTRRQLIGSMMLGAVVVAML</sequence>
<dbReference type="GO" id="GO:0004185">
    <property type="term" value="F:serine-type carboxypeptidase activity"/>
    <property type="evidence" value="ECO:0007669"/>
    <property type="project" value="InterPro"/>
</dbReference>
<keyword evidence="4" id="KW-0378">Hydrolase</keyword>
<reference evidence="7" key="1">
    <citation type="submission" date="2020-11" db="EMBL/GenBank/DDBJ databases">
        <authorList>
            <consortium name="DOE Joint Genome Institute"/>
            <person name="Ahrendt S."/>
            <person name="Riley R."/>
            <person name="Andreopoulos W."/>
            <person name="Labutti K."/>
            <person name="Pangilinan J."/>
            <person name="Ruiz-Duenas F.J."/>
            <person name="Barrasa J.M."/>
            <person name="Sanchez-Garcia M."/>
            <person name="Camarero S."/>
            <person name="Miyauchi S."/>
            <person name="Serrano A."/>
            <person name="Linde D."/>
            <person name="Babiker R."/>
            <person name="Drula E."/>
            <person name="Ayuso-Fernandez I."/>
            <person name="Pacheco R."/>
            <person name="Padilla G."/>
            <person name="Ferreira P."/>
            <person name="Barriuso J."/>
            <person name="Kellner H."/>
            <person name="Castanera R."/>
            <person name="Alfaro M."/>
            <person name="Ramirez L."/>
            <person name="Pisabarro A.G."/>
            <person name="Kuo A."/>
            <person name="Tritt A."/>
            <person name="Lipzen A."/>
            <person name="He G."/>
            <person name="Yan M."/>
            <person name="Ng V."/>
            <person name="Cullen D."/>
            <person name="Martin F."/>
            <person name="Rosso M.-N."/>
            <person name="Henrissat B."/>
            <person name="Hibbett D."/>
            <person name="Martinez A.T."/>
            <person name="Grigoriev I.V."/>
        </authorList>
    </citation>
    <scope>NUCLEOTIDE SEQUENCE</scope>
    <source>
        <strain evidence="7">MF-IS2</strain>
    </source>
</reference>
<comment type="caution">
    <text evidence="7">The sequence shown here is derived from an EMBL/GenBank/DDBJ whole genome shotgun (WGS) entry which is preliminary data.</text>
</comment>
<comment type="similarity">
    <text evidence="1">Belongs to the peptidase S10 family.</text>
</comment>
<dbReference type="Pfam" id="PF00450">
    <property type="entry name" value="Peptidase_S10"/>
    <property type="match status" value="1"/>
</dbReference>